<accession>A0A7V5PQ07</accession>
<name>A0A7V5PQ07_CALAY</name>
<reference evidence="2" key="1">
    <citation type="journal article" date="2020" name="mSystems">
        <title>Genome- and Community-Level Interaction Insights into Carbon Utilization and Element Cycling Functions of Hydrothermarchaeota in Hydrothermal Sediment.</title>
        <authorList>
            <person name="Zhou Z."/>
            <person name="Liu Y."/>
            <person name="Xu W."/>
            <person name="Pan J."/>
            <person name="Luo Z.H."/>
            <person name="Li M."/>
        </authorList>
    </citation>
    <scope>NUCLEOTIDE SEQUENCE [LARGE SCALE GENOMIC DNA]</scope>
    <source>
        <strain evidence="2">HyVt-527</strain>
    </source>
</reference>
<dbReference type="NCBIfam" id="TIGR04183">
    <property type="entry name" value="Por_Secre_tail"/>
    <property type="match status" value="1"/>
</dbReference>
<dbReference type="Gene3D" id="2.60.40.10">
    <property type="entry name" value="Immunoglobulins"/>
    <property type="match status" value="1"/>
</dbReference>
<dbReference type="SUPFAM" id="SSF69318">
    <property type="entry name" value="Integrin alpha N-terminal domain"/>
    <property type="match status" value="1"/>
</dbReference>
<dbReference type="AlphaFoldDB" id="A0A7V5PQ07"/>
<dbReference type="InterPro" id="IPR026444">
    <property type="entry name" value="Secre_tail"/>
</dbReference>
<dbReference type="InterPro" id="IPR013783">
    <property type="entry name" value="Ig-like_fold"/>
</dbReference>
<sequence length="1056" mass="119894">MAYGKVPESKKMSLGKTATVSGEDPLTNRARGYLDKGKLKIAVHNFGRFCGVKPPEGLWGKFSYIPDIDLMVGVPGKDENGNPYPWAVGPKEMYMVKEREFRTFGNDTTYWGPTVSESWMDRTYPNYIRGDWESRADSRLYLHNPLATAGKYYGGKWTDPEDPYPLMATSDIPDTWPFYTDDEGNEVHFWPGPYAIDPSDPEGKKQLKGVFVSDQDLYYEFDDRYATRDIDTTQGYSIGIHAKVSAFSYGATISEDIIFFRMYLYNESDYYYKDMYAGFYFDADAYNTDILGYRYDESNLNDMMGYDTEYNYAYIYDLYGGEQYPVVKASGEKLGIAALKLLETPTATKPVDVDGDSIPDIQVGDALGLTSWHWFDWYYRPGAQDNPPNGYSGDGETPYRPNKEEIQYKIMAGDTSNLDAYDSEHYFHPEKIEVGGQLIDGKLNPRFDSIEGLEKEFPDGLDCVFIMASGPFDMAPGDSVPFSFAVIMGADTTDLKVNARIAQLMYDNNYRGARGPQAPNVTVKEEDRQVTLYWDDVSLHDKDIITGYEDFEGFRIYRSTDNGETWGEQYYDEESRTAYWKPIAQFDLDNDIRGYDRVAPHRFLGDNTGLQFKYVDTDVNNGTEYLYAVCAYDRGFIPGDSLTDPDNLGFAKGLRFEIPSMENLLSNSTILSHIVKAIPHRTPANVKLGNVDIEKKPGTVGNGIFEVEVVTPAKITGHDYDIAFYKDPAGVYKGSLKDTLVFAVVDNMTGDTLFKDSRDYIVDDKPINILPMFDGLRLSITMSSKVDILPDDSYWTENSACTYHLSDLHFSTPTKSQYEIRFVGDDADSVYNLNDFYRKGQKNLQMMVPFQVWNTVTGKKGTLVAKEGNHFARNIEYRLVEYELPEPIPKEYARTLIFTFDWVDPDSLDPITNEPLEADTPWKPGDTMILPVRIPFKAGDTFVLNSSQAIQEKNPDEDDLAKVKVVPNPYLVHAEWETDDFVRKLQFTNLPSKCKIHIFTVTGEKVITLYHNNNTDGSENWDLITLNRQDAAPGLYVYVVEAENGKTHVGKFVIIK</sequence>
<evidence type="ECO:0000256" key="1">
    <source>
        <dbReference type="SAM" id="MobiDB-lite"/>
    </source>
</evidence>
<dbReference type="Proteomes" id="UP000886124">
    <property type="component" value="Unassembled WGS sequence"/>
</dbReference>
<organism evidence="2">
    <name type="scientific">Caldithrix abyssi</name>
    <dbReference type="NCBI Taxonomy" id="187145"/>
    <lineage>
        <taxon>Bacteria</taxon>
        <taxon>Pseudomonadati</taxon>
        <taxon>Calditrichota</taxon>
        <taxon>Calditrichia</taxon>
        <taxon>Calditrichales</taxon>
        <taxon>Calditrichaceae</taxon>
        <taxon>Caldithrix</taxon>
    </lineage>
</organism>
<dbReference type="InterPro" id="IPR028994">
    <property type="entry name" value="Integrin_alpha_N"/>
</dbReference>
<comment type="caution">
    <text evidence="2">The sequence shown here is derived from an EMBL/GenBank/DDBJ whole genome shotgun (WGS) entry which is preliminary data.</text>
</comment>
<evidence type="ECO:0000313" key="2">
    <source>
        <dbReference type="EMBL" id="HHJ53093.1"/>
    </source>
</evidence>
<protein>
    <submittedName>
        <fullName evidence="2">T9SS type A sorting domain-containing protein</fullName>
    </submittedName>
</protein>
<feature type="region of interest" description="Disordered" evidence="1">
    <location>
        <begin position="1"/>
        <end position="23"/>
    </location>
</feature>
<proteinExistence type="predicted"/>
<gene>
    <name evidence="2" type="ORF">ENJ89_07850</name>
</gene>
<dbReference type="EMBL" id="DROD01000507">
    <property type="protein sequence ID" value="HHJ53093.1"/>
    <property type="molecule type" value="Genomic_DNA"/>
</dbReference>